<dbReference type="GO" id="GO:0016740">
    <property type="term" value="F:transferase activity"/>
    <property type="evidence" value="ECO:0007669"/>
    <property type="project" value="UniProtKB-KW"/>
</dbReference>
<evidence type="ECO:0000313" key="5">
    <source>
        <dbReference type="EMBL" id="TCD66533.1"/>
    </source>
</evidence>
<dbReference type="STRING" id="92696.A0A4R0RIB8"/>
<evidence type="ECO:0000256" key="4">
    <source>
        <dbReference type="ARBA" id="ARBA00038314"/>
    </source>
</evidence>
<evidence type="ECO:0000256" key="2">
    <source>
        <dbReference type="ARBA" id="ARBA00022679"/>
    </source>
</evidence>
<dbReference type="SUPFAM" id="SSF53335">
    <property type="entry name" value="S-adenosyl-L-methionine-dependent methyltransferases"/>
    <property type="match status" value="2"/>
</dbReference>
<dbReference type="PANTHER" id="PTHR35897:SF1">
    <property type="entry name" value="METHYLTRANSFERASE AUSD"/>
    <property type="match status" value="1"/>
</dbReference>
<proteinExistence type="inferred from homology"/>
<dbReference type="PANTHER" id="PTHR35897">
    <property type="entry name" value="METHYLTRANSFERASE AUSD"/>
    <property type="match status" value="1"/>
</dbReference>
<name>A0A4R0RIB8_9APHY</name>
<comment type="similarity">
    <text evidence="4">Belongs to the class I-like SAM-binding methyltransferase superfamily.</text>
</comment>
<evidence type="ECO:0000256" key="3">
    <source>
        <dbReference type="ARBA" id="ARBA00022691"/>
    </source>
</evidence>
<keyword evidence="3" id="KW-0949">S-adenosyl-L-methionine</keyword>
<evidence type="ECO:0008006" key="7">
    <source>
        <dbReference type="Google" id="ProtNLM"/>
    </source>
</evidence>
<keyword evidence="6" id="KW-1185">Reference proteome</keyword>
<dbReference type="InterPro" id="IPR051654">
    <property type="entry name" value="Meroterpenoid_MTases"/>
</dbReference>
<dbReference type="OrthoDB" id="2094832at2759"/>
<gene>
    <name evidence="5" type="ORF">EIP91_001254</name>
</gene>
<sequence>MAGGIAETQPKASLIPPLDDSLLRLSEAEHAFLRAAISDDEQELRKRVLDVQKRAYEKYPYPCIRGFHHVNLMMSKNAVYHEVVESGKSGNTTFLDLGCCMGTDVRKLVYDGYTASNVVGVDLRQEFIDLGYDLYRDRDTSPIRFFTDDIFTVSPDSTKFQDSVEFSQATKLTQLGGKVSHFYLGALFHLYDEDTQFQIALAVATLLKREKGSIAFGRHQGFEKEGLVDDHLGRTRYAHSPESWTKMWKRVYTQLESAEYAGTRVVVNAELDAGFGKEIFKTKTPTTMLYWSVKII</sequence>
<comment type="pathway">
    <text evidence="1">Secondary metabolite biosynthesis.</text>
</comment>
<organism evidence="5 6">
    <name type="scientific">Steccherinum ochraceum</name>
    <dbReference type="NCBI Taxonomy" id="92696"/>
    <lineage>
        <taxon>Eukaryota</taxon>
        <taxon>Fungi</taxon>
        <taxon>Dikarya</taxon>
        <taxon>Basidiomycota</taxon>
        <taxon>Agaricomycotina</taxon>
        <taxon>Agaricomycetes</taxon>
        <taxon>Polyporales</taxon>
        <taxon>Steccherinaceae</taxon>
        <taxon>Steccherinum</taxon>
    </lineage>
</organism>
<dbReference type="InterPro" id="IPR029063">
    <property type="entry name" value="SAM-dependent_MTases_sf"/>
</dbReference>
<reference evidence="5 6" key="1">
    <citation type="submission" date="2018-11" db="EMBL/GenBank/DDBJ databases">
        <title>Genome assembly of Steccherinum ochraceum LE-BIN_3174, the white-rot fungus of the Steccherinaceae family (The Residual Polyporoid clade, Polyporales, Basidiomycota).</title>
        <authorList>
            <person name="Fedorova T.V."/>
            <person name="Glazunova O.A."/>
            <person name="Landesman E.O."/>
            <person name="Moiseenko K.V."/>
            <person name="Psurtseva N.V."/>
            <person name="Savinova O.S."/>
            <person name="Shakhova N.V."/>
            <person name="Tyazhelova T.V."/>
            <person name="Vasina D.V."/>
        </authorList>
    </citation>
    <scope>NUCLEOTIDE SEQUENCE [LARGE SCALE GENOMIC DNA]</scope>
    <source>
        <strain evidence="5 6">LE-BIN_3174</strain>
    </source>
</reference>
<evidence type="ECO:0000256" key="1">
    <source>
        <dbReference type="ARBA" id="ARBA00005179"/>
    </source>
</evidence>
<keyword evidence="2" id="KW-0808">Transferase</keyword>
<dbReference type="Gene3D" id="3.40.50.150">
    <property type="entry name" value="Vaccinia Virus protein VP39"/>
    <property type="match status" value="1"/>
</dbReference>
<comment type="caution">
    <text evidence="5">The sequence shown here is derived from an EMBL/GenBank/DDBJ whole genome shotgun (WGS) entry which is preliminary data.</text>
</comment>
<dbReference type="AlphaFoldDB" id="A0A4R0RIB8"/>
<dbReference type="EMBL" id="RWJN01000131">
    <property type="protein sequence ID" value="TCD66533.1"/>
    <property type="molecule type" value="Genomic_DNA"/>
</dbReference>
<accession>A0A4R0RIB8</accession>
<evidence type="ECO:0000313" key="6">
    <source>
        <dbReference type="Proteomes" id="UP000292702"/>
    </source>
</evidence>
<protein>
    <recommendedName>
        <fullName evidence="7">Methyltransferase domain-containing protein</fullName>
    </recommendedName>
</protein>
<dbReference type="Proteomes" id="UP000292702">
    <property type="component" value="Unassembled WGS sequence"/>
</dbReference>